<evidence type="ECO:0000256" key="1">
    <source>
        <dbReference type="SAM" id="Phobius"/>
    </source>
</evidence>
<dbReference type="RefSeq" id="WP_282838902.1">
    <property type="nucleotide sequence ID" value="NZ_JASCXW010000005.1"/>
</dbReference>
<protein>
    <submittedName>
        <fullName evidence="2">Uncharacterized protein</fullName>
    </submittedName>
</protein>
<sequence length="183" mass="21282">MTIKKFRTMDLIVLTTAAIITDILLALFGLIGIRLYLAISYPIIILCYIRWRKYGLFSHMAVVFAHFILYGLYLDVGWLITLAHILALMMFALILPILKTKTYNKKRVEMKYNILLYLGIYLTVFLAEWILFAIFGFGLELLNHALNHSLNLLLGLGLIMIMAYQKDLMVNMHQYLLEKDEDK</sequence>
<reference evidence="2" key="1">
    <citation type="submission" date="2023-05" db="EMBL/GenBank/DDBJ databases">
        <title>Mariniplasma microaerophilum sp. nov., a novel anaerobic mollicute isolated from terrestrial mud volcano, Taman Peninsula, Russia.</title>
        <authorList>
            <person name="Khomyakova M.A."/>
            <person name="Merkel A.Y."/>
            <person name="Slobodkin A.I."/>
        </authorList>
    </citation>
    <scope>NUCLEOTIDE SEQUENCE</scope>
    <source>
        <strain evidence="2">M4Ah</strain>
    </source>
</reference>
<evidence type="ECO:0000313" key="3">
    <source>
        <dbReference type="Proteomes" id="UP001431532"/>
    </source>
</evidence>
<dbReference type="AlphaFoldDB" id="A0AAW6U7L6"/>
<accession>A0AAW6U7L6</accession>
<dbReference type="Proteomes" id="UP001431532">
    <property type="component" value="Unassembled WGS sequence"/>
</dbReference>
<feature type="transmembrane region" description="Helical" evidence="1">
    <location>
        <begin position="79"/>
        <end position="98"/>
    </location>
</feature>
<keyword evidence="1" id="KW-1133">Transmembrane helix</keyword>
<feature type="transmembrane region" description="Helical" evidence="1">
    <location>
        <begin position="114"/>
        <end position="139"/>
    </location>
</feature>
<feature type="transmembrane region" description="Helical" evidence="1">
    <location>
        <begin position="145"/>
        <end position="164"/>
    </location>
</feature>
<feature type="transmembrane region" description="Helical" evidence="1">
    <location>
        <begin position="12"/>
        <end position="33"/>
    </location>
</feature>
<name>A0AAW6U7L6_9MOLU</name>
<keyword evidence="3" id="KW-1185">Reference proteome</keyword>
<feature type="transmembrane region" description="Helical" evidence="1">
    <location>
        <begin position="54"/>
        <end position="73"/>
    </location>
</feature>
<evidence type="ECO:0000313" key="2">
    <source>
        <dbReference type="EMBL" id="MDI6452487.1"/>
    </source>
</evidence>
<keyword evidence="1" id="KW-0472">Membrane</keyword>
<keyword evidence="1" id="KW-0812">Transmembrane</keyword>
<gene>
    <name evidence="2" type="ORF">QJ521_02815</name>
</gene>
<dbReference type="EMBL" id="JASCXW010000005">
    <property type="protein sequence ID" value="MDI6452487.1"/>
    <property type="molecule type" value="Genomic_DNA"/>
</dbReference>
<comment type="caution">
    <text evidence="2">The sequence shown here is derived from an EMBL/GenBank/DDBJ whole genome shotgun (WGS) entry which is preliminary data.</text>
</comment>
<proteinExistence type="predicted"/>
<organism evidence="2 3">
    <name type="scientific">Peloplasma aerotolerans</name>
    <dbReference type="NCBI Taxonomy" id="3044389"/>
    <lineage>
        <taxon>Bacteria</taxon>
        <taxon>Bacillati</taxon>
        <taxon>Mycoplasmatota</taxon>
        <taxon>Mollicutes</taxon>
        <taxon>Acholeplasmatales</taxon>
        <taxon>Acholeplasmataceae</taxon>
        <taxon>Peloplasma</taxon>
    </lineage>
</organism>